<protein>
    <submittedName>
        <fullName evidence="1">Ectonucleotide pyrophosphatase/phosphodiesterase</fullName>
    </submittedName>
</protein>
<dbReference type="PANTHER" id="PTHR10151">
    <property type="entry name" value="ECTONUCLEOTIDE PYROPHOSPHATASE/PHOSPHODIESTERASE"/>
    <property type="match status" value="1"/>
</dbReference>
<dbReference type="InterPro" id="IPR002591">
    <property type="entry name" value="Phosphodiest/P_Trfase"/>
</dbReference>
<dbReference type="CDD" id="cd16018">
    <property type="entry name" value="Enpp"/>
    <property type="match status" value="1"/>
</dbReference>
<keyword evidence="2" id="KW-1185">Reference proteome</keyword>
<dbReference type="Proteomes" id="UP001610063">
    <property type="component" value="Unassembled WGS sequence"/>
</dbReference>
<gene>
    <name evidence="1" type="ORF">ACHKAR_05820</name>
</gene>
<dbReference type="PANTHER" id="PTHR10151:SF120">
    <property type="entry name" value="BIS(5'-ADENOSYL)-TRIPHOSPHATASE"/>
    <property type="match status" value="1"/>
</dbReference>
<accession>A0ABW7N884</accession>
<dbReference type="SUPFAM" id="SSF53649">
    <property type="entry name" value="Alkaline phosphatase-like"/>
    <property type="match status" value="1"/>
</dbReference>
<dbReference type="InterPro" id="IPR017850">
    <property type="entry name" value="Alkaline_phosphatase_core_sf"/>
</dbReference>
<dbReference type="EMBL" id="JBIPKE010000013">
    <property type="protein sequence ID" value="MFH6982944.1"/>
    <property type="molecule type" value="Genomic_DNA"/>
</dbReference>
<dbReference type="RefSeq" id="WP_395416559.1">
    <property type="nucleotide sequence ID" value="NZ_JBIPKE010000013.1"/>
</dbReference>
<sequence length="419" mass="46748">MKKSVLFVVSMLSTILLSRGQGMSYTDAQAQQEVIDRNNSDWAMQQGYVVLVGIDGFRYDYAQKYGAKHIQKLGQKGVKSERLLPSFPTKTFPNHYTIVTGLLPGNHGLVGNSFYSRAKQAWYHVWDREAVREASWYAGVPLWVLAEEQGMLSASFFWVGAESPIHGVKPTYNYAYDGSMPNEHRLRQVLDWLRLPDAKRPHMIAAYFSLVDDAGHKYGPDHPRTGEAVLKVDSLIGNFMDSLDQLGLPVHVVLVSDHGMSAISHGIVLSDVADLDDAQVSYSFPPMVYQPDSAKRLKLYDQLLRVPNMDVYTRENIPDFLSFSNDDRIGDFILMTDAPTIILEKPRPVSGGTHGFNPYSDGNMGAIFYAAGPKLKSGLEVPPVENIHIYPFIAELLGLTISEPIDGDLNALRILLKQD</sequence>
<name>A0ABW7N884_9BACT</name>
<comment type="caution">
    <text evidence="1">The sequence shown here is derived from an EMBL/GenBank/DDBJ whole genome shotgun (WGS) entry which is preliminary data.</text>
</comment>
<dbReference type="Pfam" id="PF01663">
    <property type="entry name" value="Phosphodiest"/>
    <property type="match status" value="1"/>
</dbReference>
<reference evidence="1 2" key="1">
    <citation type="journal article" date="2013" name="Int. J. Syst. Evol. Microbiol.">
        <title>Marinoscillum luteum sp. nov., isolated from marine sediment.</title>
        <authorList>
            <person name="Cha I.T."/>
            <person name="Park S.J."/>
            <person name="Kim S.J."/>
            <person name="Kim J.G."/>
            <person name="Jung M.Y."/>
            <person name="Shin K.S."/>
            <person name="Kwon K.K."/>
            <person name="Yang S.H."/>
            <person name="Seo Y.S."/>
            <person name="Rhee S.K."/>
        </authorList>
    </citation>
    <scope>NUCLEOTIDE SEQUENCE [LARGE SCALE GENOMIC DNA]</scope>
    <source>
        <strain evidence="1 2">KCTC 23939</strain>
    </source>
</reference>
<evidence type="ECO:0000313" key="2">
    <source>
        <dbReference type="Proteomes" id="UP001610063"/>
    </source>
</evidence>
<proteinExistence type="predicted"/>
<dbReference type="Gene3D" id="3.30.1360.180">
    <property type="match status" value="1"/>
</dbReference>
<evidence type="ECO:0000313" key="1">
    <source>
        <dbReference type="EMBL" id="MFH6982944.1"/>
    </source>
</evidence>
<organism evidence="1 2">
    <name type="scientific">Marinoscillum luteum</name>
    <dbReference type="NCBI Taxonomy" id="861051"/>
    <lineage>
        <taxon>Bacteria</taxon>
        <taxon>Pseudomonadati</taxon>
        <taxon>Bacteroidota</taxon>
        <taxon>Cytophagia</taxon>
        <taxon>Cytophagales</taxon>
        <taxon>Reichenbachiellaceae</taxon>
        <taxon>Marinoscillum</taxon>
    </lineage>
</organism>
<dbReference type="Gene3D" id="3.40.720.10">
    <property type="entry name" value="Alkaline Phosphatase, subunit A"/>
    <property type="match status" value="1"/>
</dbReference>